<dbReference type="InterPro" id="IPR013766">
    <property type="entry name" value="Thioredoxin_domain"/>
</dbReference>
<dbReference type="InterPro" id="IPR000866">
    <property type="entry name" value="AhpC/TSA"/>
</dbReference>
<name>A0A9E2LA64_9BACT</name>
<evidence type="ECO:0000256" key="2">
    <source>
        <dbReference type="ARBA" id="ARBA00022748"/>
    </source>
</evidence>
<dbReference type="InterPro" id="IPR050553">
    <property type="entry name" value="Thioredoxin_ResA/DsbE_sf"/>
</dbReference>
<dbReference type="InterPro" id="IPR025380">
    <property type="entry name" value="DUF4369"/>
</dbReference>
<sequence length="371" mass="41390">MTKAILKGLVLSLLIPVFSCQNNEFTFTGKIEGMQDGDSVFINRFTNTEWEMYDTLIVKNNVFSMTGKADSCEILSYWIRNNNGSYFQGFFFSEPGKITLNADDEKSVIGGTPLNDLYQQISDSLDGFSKRFSELGGFGDMPKELAQAEDQAELARKSEALQQEVKAYLQKQITENADNQVGLFLTLTNANLFAPEEMEQLIASLPEKTRNNPAIKSISATIEQLKKNAVGQPYTDFEMRTPEGNPIKISDIVSKNKITVLDFWASWCGPCMAEAPEMVRLYQKVHALGVEFIGVSLDTDEKAWKKAIADKGLAWPQGSELKEWQHNNGAKLYSVDGIPFTIVLSQEGTILAKGLRAEQLEDFIEATLSKK</sequence>
<feature type="chain" id="PRO_5039415226" evidence="5">
    <location>
        <begin position="20"/>
        <end position="371"/>
    </location>
</feature>
<dbReference type="Pfam" id="PF00578">
    <property type="entry name" value="AhpC-TSA"/>
    <property type="match status" value="1"/>
</dbReference>
<dbReference type="SUPFAM" id="SSF52833">
    <property type="entry name" value="Thioredoxin-like"/>
    <property type="match status" value="1"/>
</dbReference>
<dbReference type="GO" id="GO:0016209">
    <property type="term" value="F:antioxidant activity"/>
    <property type="evidence" value="ECO:0007669"/>
    <property type="project" value="InterPro"/>
</dbReference>
<keyword evidence="4" id="KW-0676">Redox-active center</keyword>
<evidence type="ECO:0000256" key="3">
    <source>
        <dbReference type="ARBA" id="ARBA00023157"/>
    </source>
</evidence>
<dbReference type="AlphaFoldDB" id="A0A9E2LA64"/>
<accession>A0A9E2LA64</accession>
<keyword evidence="5" id="KW-0732">Signal</keyword>
<keyword evidence="3" id="KW-1015">Disulfide bond</keyword>
<evidence type="ECO:0000313" key="7">
    <source>
        <dbReference type="EMBL" id="MBU3853958.1"/>
    </source>
</evidence>
<dbReference type="GO" id="GO:0017004">
    <property type="term" value="P:cytochrome complex assembly"/>
    <property type="evidence" value="ECO:0007669"/>
    <property type="project" value="UniProtKB-KW"/>
</dbReference>
<dbReference type="Proteomes" id="UP000823865">
    <property type="component" value="Unassembled WGS sequence"/>
</dbReference>
<comment type="caution">
    <text evidence="7">The sequence shown here is derived from an EMBL/GenBank/DDBJ whole genome shotgun (WGS) entry which is preliminary data.</text>
</comment>
<dbReference type="PANTHER" id="PTHR42852">
    <property type="entry name" value="THIOL:DISULFIDE INTERCHANGE PROTEIN DSBE"/>
    <property type="match status" value="1"/>
</dbReference>
<evidence type="ECO:0000256" key="1">
    <source>
        <dbReference type="ARBA" id="ARBA00004196"/>
    </source>
</evidence>
<dbReference type="InterPro" id="IPR036249">
    <property type="entry name" value="Thioredoxin-like_sf"/>
</dbReference>
<reference evidence="7" key="1">
    <citation type="journal article" date="2021" name="PeerJ">
        <title>Extensive microbial diversity within the chicken gut microbiome revealed by metagenomics and culture.</title>
        <authorList>
            <person name="Gilroy R."/>
            <person name="Ravi A."/>
            <person name="Getino M."/>
            <person name="Pursley I."/>
            <person name="Horton D.L."/>
            <person name="Alikhan N.F."/>
            <person name="Baker D."/>
            <person name="Gharbi K."/>
            <person name="Hall N."/>
            <person name="Watson M."/>
            <person name="Adriaenssens E.M."/>
            <person name="Foster-Nyarko E."/>
            <person name="Jarju S."/>
            <person name="Secka A."/>
            <person name="Antonio M."/>
            <person name="Oren A."/>
            <person name="Chaudhuri R.R."/>
            <person name="La Ragione R."/>
            <person name="Hildebrand F."/>
            <person name="Pallen M.J."/>
        </authorList>
    </citation>
    <scope>NUCLEOTIDE SEQUENCE</scope>
    <source>
        <strain evidence="7">G3-2149</strain>
    </source>
</reference>
<evidence type="ECO:0000256" key="5">
    <source>
        <dbReference type="SAM" id="SignalP"/>
    </source>
</evidence>
<dbReference type="PANTHER" id="PTHR42852:SF6">
    <property type="entry name" value="THIOL:DISULFIDE INTERCHANGE PROTEIN DSBE"/>
    <property type="match status" value="1"/>
</dbReference>
<dbReference type="EMBL" id="JAHLFU010000191">
    <property type="protein sequence ID" value="MBU3853958.1"/>
    <property type="molecule type" value="Genomic_DNA"/>
</dbReference>
<gene>
    <name evidence="7" type="ORF">H9789_09140</name>
</gene>
<dbReference type="GO" id="GO:0030313">
    <property type="term" value="C:cell envelope"/>
    <property type="evidence" value="ECO:0007669"/>
    <property type="project" value="UniProtKB-SubCell"/>
</dbReference>
<proteinExistence type="predicted"/>
<organism evidence="7 8">
    <name type="scientific">Candidatus Paraprevotella stercoravium</name>
    <dbReference type="NCBI Taxonomy" id="2838725"/>
    <lineage>
        <taxon>Bacteria</taxon>
        <taxon>Pseudomonadati</taxon>
        <taxon>Bacteroidota</taxon>
        <taxon>Bacteroidia</taxon>
        <taxon>Bacteroidales</taxon>
        <taxon>Prevotellaceae</taxon>
        <taxon>Paraprevotella</taxon>
    </lineage>
</organism>
<protein>
    <submittedName>
        <fullName evidence="7">AhpC/TSA family protein</fullName>
    </submittedName>
</protein>
<dbReference type="PROSITE" id="PS51352">
    <property type="entry name" value="THIOREDOXIN_2"/>
    <property type="match status" value="1"/>
</dbReference>
<evidence type="ECO:0000313" key="8">
    <source>
        <dbReference type="Proteomes" id="UP000823865"/>
    </source>
</evidence>
<evidence type="ECO:0000256" key="4">
    <source>
        <dbReference type="ARBA" id="ARBA00023284"/>
    </source>
</evidence>
<reference evidence="7" key="2">
    <citation type="submission" date="2021-04" db="EMBL/GenBank/DDBJ databases">
        <authorList>
            <person name="Gilroy R."/>
        </authorList>
    </citation>
    <scope>NUCLEOTIDE SEQUENCE</scope>
    <source>
        <strain evidence="7">G3-2149</strain>
    </source>
</reference>
<feature type="signal peptide" evidence="5">
    <location>
        <begin position="1"/>
        <end position="19"/>
    </location>
</feature>
<dbReference type="GO" id="GO:0016491">
    <property type="term" value="F:oxidoreductase activity"/>
    <property type="evidence" value="ECO:0007669"/>
    <property type="project" value="InterPro"/>
</dbReference>
<keyword evidence="2" id="KW-0201">Cytochrome c-type biogenesis</keyword>
<comment type="subcellular location">
    <subcellularLocation>
        <location evidence="1">Cell envelope</location>
    </subcellularLocation>
</comment>
<feature type="domain" description="Thioredoxin" evidence="6">
    <location>
        <begin position="228"/>
        <end position="369"/>
    </location>
</feature>
<dbReference type="PROSITE" id="PS00194">
    <property type="entry name" value="THIOREDOXIN_1"/>
    <property type="match status" value="1"/>
</dbReference>
<dbReference type="InterPro" id="IPR017937">
    <property type="entry name" value="Thioredoxin_CS"/>
</dbReference>
<evidence type="ECO:0000259" key="6">
    <source>
        <dbReference type="PROSITE" id="PS51352"/>
    </source>
</evidence>
<dbReference type="Pfam" id="PF14289">
    <property type="entry name" value="DUF4369"/>
    <property type="match status" value="1"/>
</dbReference>
<dbReference type="CDD" id="cd02966">
    <property type="entry name" value="TlpA_like_family"/>
    <property type="match status" value="1"/>
</dbReference>
<dbReference type="Gene3D" id="3.40.30.10">
    <property type="entry name" value="Glutaredoxin"/>
    <property type="match status" value="1"/>
</dbReference>